<gene>
    <name evidence="1" type="ORF">LCGC14_1711060</name>
</gene>
<comment type="caution">
    <text evidence="1">The sequence shown here is derived from an EMBL/GenBank/DDBJ whole genome shotgun (WGS) entry which is preliminary data.</text>
</comment>
<evidence type="ECO:0000313" key="1">
    <source>
        <dbReference type="EMBL" id="KKM13947.1"/>
    </source>
</evidence>
<dbReference type="EMBL" id="LAZR01015260">
    <property type="protein sequence ID" value="KKM13947.1"/>
    <property type="molecule type" value="Genomic_DNA"/>
</dbReference>
<name>A0A0F9HFP7_9ZZZZ</name>
<dbReference type="AlphaFoldDB" id="A0A0F9HFP7"/>
<protein>
    <submittedName>
        <fullName evidence="1">Uncharacterized protein</fullName>
    </submittedName>
</protein>
<sequence>MKDKQARNDIKVLQQTVFTDNHIQRNRDSREFSSLATRVMLLEEYLDVVRVYKPSRSYYKKRRNK</sequence>
<proteinExistence type="predicted"/>
<reference evidence="1" key="1">
    <citation type="journal article" date="2015" name="Nature">
        <title>Complex archaea that bridge the gap between prokaryotes and eukaryotes.</title>
        <authorList>
            <person name="Spang A."/>
            <person name="Saw J.H."/>
            <person name="Jorgensen S.L."/>
            <person name="Zaremba-Niedzwiedzka K."/>
            <person name="Martijn J."/>
            <person name="Lind A.E."/>
            <person name="van Eijk R."/>
            <person name="Schleper C."/>
            <person name="Guy L."/>
            <person name="Ettema T.J."/>
        </authorList>
    </citation>
    <scope>NUCLEOTIDE SEQUENCE</scope>
</reference>
<accession>A0A0F9HFP7</accession>
<organism evidence="1">
    <name type="scientific">marine sediment metagenome</name>
    <dbReference type="NCBI Taxonomy" id="412755"/>
    <lineage>
        <taxon>unclassified sequences</taxon>
        <taxon>metagenomes</taxon>
        <taxon>ecological metagenomes</taxon>
    </lineage>
</organism>